<reference evidence="2 3" key="1">
    <citation type="submission" date="2019-07" db="EMBL/GenBank/DDBJ databases">
        <title>Insights of Desulfuromonas acetexigens electromicrobiology.</title>
        <authorList>
            <person name="Katuri K."/>
            <person name="Sapireddy V."/>
            <person name="Shaw D.R."/>
            <person name="Saikaly P."/>
        </authorList>
    </citation>
    <scope>NUCLEOTIDE SEQUENCE [LARGE SCALE GENOMIC DNA]</scope>
    <source>
        <strain evidence="2 3">2873</strain>
    </source>
</reference>
<evidence type="ECO:0000313" key="3">
    <source>
        <dbReference type="Proteomes" id="UP000317155"/>
    </source>
</evidence>
<protein>
    <submittedName>
        <fullName evidence="2">HD domain-containing protein</fullName>
    </submittedName>
</protein>
<feature type="domain" description="HD-GYP" evidence="1">
    <location>
        <begin position="163"/>
        <end position="350"/>
    </location>
</feature>
<dbReference type="PROSITE" id="PS51832">
    <property type="entry name" value="HD_GYP"/>
    <property type="match status" value="1"/>
</dbReference>
<name>A0A550J5G0_9BACT</name>
<dbReference type="Proteomes" id="UP000317155">
    <property type="component" value="Unassembled WGS sequence"/>
</dbReference>
<comment type="caution">
    <text evidence="2">The sequence shown here is derived from an EMBL/GenBank/DDBJ whole genome shotgun (WGS) entry which is preliminary data.</text>
</comment>
<dbReference type="Gene3D" id="1.10.3210.10">
    <property type="entry name" value="Hypothetical protein af1432"/>
    <property type="match status" value="1"/>
</dbReference>
<dbReference type="SUPFAM" id="SSF109604">
    <property type="entry name" value="HD-domain/PDEase-like"/>
    <property type="match status" value="1"/>
</dbReference>
<dbReference type="EMBL" id="VJVV01000017">
    <property type="protein sequence ID" value="TRO78460.1"/>
    <property type="molecule type" value="Genomic_DNA"/>
</dbReference>
<gene>
    <name evidence="2" type="ORF">FL622_15930</name>
</gene>
<dbReference type="PANTHER" id="PTHR43155">
    <property type="entry name" value="CYCLIC DI-GMP PHOSPHODIESTERASE PA4108-RELATED"/>
    <property type="match status" value="1"/>
</dbReference>
<organism evidence="2 3">
    <name type="scientific">Trichloromonas acetexigens</name>
    <dbReference type="NCBI Taxonomy" id="38815"/>
    <lineage>
        <taxon>Bacteria</taxon>
        <taxon>Pseudomonadati</taxon>
        <taxon>Thermodesulfobacteriota</taxon>
        <taxon>Desulfuromonadia</taxon>
        <taxon>Desulfuromonadales</taxon>
        <taxon>Trichloromonadaceae</taxon>
        <taxon>Trichloromonas</taxon>
    </lineage>
</organism>
<dbReference type="InterPro" id="IPR037522">
    <property type="entry name" value="HD_GYP_dom"/>
</dbReference>
<evidence type="ECO:0000313" key="2">
    <source>
        <dbReference type="EMBL" id="TRO78460.1"/>
    </source>
</evidence>
<accession>A0A550J5G0</accession>
<dbReference type="Pfam" id="PF13487">
    <property type="entry name" value="HD_5"/>
    <property type="match status" value="1"/>
</dbReference>
<keyword evidence="3" id="KW-1185">Reference proteome</keyword>
<evidence type="ECO:0000259" key="1">
    <source>
        <dbReference type="PROSITE" id="PS51832"/>
    </source>
</evidence>
<dbReference type="InterPro" id="IPR003607">
    <property type="entry name" value="HD/PDEase_dom"/>
</dbReference>
<sequence>MLSGIKIPALELCEALLQEQPTPLTPSTEHSSLPPVSEQGWYPVDLRCLDPEMVTPCDLYRRTGHNRFVLFSQRRLPVDRVVRERLLTHGLNYLYIQEGDSPVYFDFLKNSLISVVRDPHTSSEKKAQAVHASCQEILRWAFDEPRAPFVRQAQEAILPTVSLIMTDDSATRHLIRLTAYDHSTYTHCTNVGIYGVALAKIFFGSDSMKKMETLGPGFFLHDLGKCRIPIEILNKPGALTESERQIVNKHPDDGHIMLAESGLLTEEAKIIALQHHERDDGKGYPNALTGDDIHPYARICRLADVYEALTADRPYHQRKSTFDAFKIMYQQFTSDLDRKLFEIFIQLFAG</sequence>
<dbReference type="SMART" id="SM00471">
    <property type="entry name" value="HDc"/>
    <property type="match status" value="1"/>
</dbReference>
<dbReference type="AlphaFoldDB" id="A0A550J5G0"/>
<dbReference type="CDD" id="cd00077">
    <property type="entry name" value="HDc"/>
    <property type="match status" value="1"/>
</dbReference>
<dbReference type="OrthoDB" id="9776628at2"/>
<dbReference type="PANTHER" id="PTHR43155:SF2">
    <property type="entry name" value="CYCLIC DI-GMP PHOSPHODIESTERASE PA4108"/>
    <property type="match status" value="1"/>
</dbReference>
<proteinExistence type="predicted"/>